<dbReference type="Pfam" id="PF13191">
    <property type="entry name" value="AAA_16"/>
    <property type="match status" value="1"/>
</dbReference>
<feature type="domain" description="Orc1-like AAA ATPase" evidence="3">
    <location>
        <begin position="7"/>
        <end position="185"/>
    </location>
</feature>
<comment type="caution">
    <text evidence="4">The sequence shown here is derived from an EMBL/GenBank/DDBJ whole genome shotgun (WGS) entry which is preliminary data.</text>
</comment>
<evidence type="ECO:0000256" key="2">
    <source>
        <dbReference type="ARBA" id="ARBA00022840"/>
    </source>
</evidence>
<proteinExistence type="predicted"/>
<dbReference type="PANTHER" id="PTHR16305:SF35">
    <property type="entry name" value="TRANSCRIPTIONAL ACTIVATOR DOMAIN"/>
    <property type="match status" value="1"/>
</dbReference>
<evidence type="ECO:0000259" key="3">
    <source>
        <dbReference type="Pfam" id="PF13191"/>
    </source>
</evidence>
<dbReference type="SUPFAM" id="SSF52540">
    <property type="entry name" value="P-loop containing nucleoside triphosphate hydrolases"/>
    <property type="match status" value="1"/>
</dbReference>
<organism evidence="4 5">
    <name type="scientific">Streptodolium elevatio</name>
    <dbReference type="NCBI Taxonomy" id="3157996"/>
    <lineage>
        <taxon>Bacteria</taxon>
        <taxon>Bacillati</taxon>
        <taxon>Actinomycetota</taxon>
        <taxon>Actinomycetes</taxon>
        <taxon>Kitasatosporales</taxon>
        <taxon>Streptomycetaceae</taxon>
        <taxon>Streptodolium</taxon>
    </lineage>
</organism>
<name>A0ABV3DUG4_9ACTN</name>
<gene>
    <name evidence="4" type="ORF">AB0C36_38595</name>
</gene>
<reference evidence="4 5" key="1">
    <citation type="submission" date="2024-06" db="EMBL/GenBank/DDBJ databases">
        <title>The Natural Products Discovery Center: Release of the First 8490 Sequenced Strains for Exploring Actinobacteria Biosynthetic Diversity.</title>
        <authorList>
            <person name="Kalkreuter E."/>
            <person name="Kautsar S.A."/>
            <person name="Yang D."/>
            <person name="Bader C.D."/>
            <person name="Teijaro C.N."/>
            <person name="Fluegel L."/>
            <person name="Davis C.M."/>
            <person name="Simpson J.R."/>
            <person name="Lauterbach L."/>
            <person name="Steele A.D."/>
            <person name="Gui C."/>
            <person name="Meng S."/>
            <person name="Li G."/>
            <person name="Viehrig K."/>
            <person name="Ye F."/>
            <person name="Su P."/>
            <person name="Kiefer A.F."/>
            <person name="Nichols A."/>
            <person name="Cepeda A.J."/>
            <person name="Yan W."/>
            <person name="Fan B."/>
            <person name="Jiang Y."/>
            <person name="Adhikari A."/>
            <person name="Zheng C.-J."/>
            <person name="Schuster L."/>
            <person name="Cowan T.M."/>
            <person name="Smanski M.J."/>
            <person name="Chevrette M.G."/>
            <person name="De Carvalho L.P.S."/>
            <person name="Shen B."/>
        </authorList>
    </citation>
    <scope>NUCLEOTIDE SEQUENCE [LARGE SCALE GENOMIC DNA]</scope>
    <source>
        <strain evidence="4 5">NPDC048946</strain>
    </source>
</reference>
<keyword evidence="5" id="KW-1185">Reference proteome</keyword>
<sequence length="1072" mass="114577">MTAPSERLIGRGHAAGVLRAQVERATASHGGLVLVTGEAGIGKTTLVADAAEGARRRGALVLGGSCWDSDNAPGYWPWVQVLRSLRRALGATEWDGLVRPAGPGVGVLLGAGGGEEAAAGADGEAAGDGLDAFQVFDAVTTLLVSVSQDRPVVVVLDDLHWADSATLRLLEFAAQHAWFERLLLVGTYRDAEAESAGHPLRPLILPLVAKATTVTLTGLERDEVGALMARTAGRAPERALVAEVHRRTGGNPFFVEQTARLWTGGGDVSAVPPSVREAVRRRLSLLPDAVAELLTTASVLGRAFDRKVLAAVAGAPDPHVDRLLEQAVAARLVASSGGGRFEFAHDLVRETLYDALDEADVRKRHAGVVAAVTASPGLARRSVPADLARHAYAAGPELDPGRALDLLVDAAKEAEGRFAFEEAEGHYLRADEVAVRLGDVRRRALVRLGLAEILRHAGDDRAWGHFEAVAAMARTHGDVELLARNAITLYRYGGSPPSGATALDVLREAHTALIGRGDPVAEGLAADRLARELAVRIAVLARRGADDEALAFSLWATHDTIWGPGTAAERLPLTDEMIAVGRRSGDVEMELHATSMRWVTLLELGDPGYLDQFRTFATRAEQVGQPRFLMAMAIDASLLAAMRGRFAEAERHFDEAMAGFEESDMAQFRQIPLHMRWSRLVAQGRYDEADAEVRAGGPDKSHMRLLAGLTDAETGRCGDAVQRLRTILDEADGEEPYDRVYAPLWLRFQAVAAAGSGDPELCEGARAAIAPYLDHWAVSLYGCDISGPMVLWSAVVDAAQERWDDAVAGFDRAARDADRMLAWPWAVIARLRLAEALVRRGGPGDAKTAETALARAERDGAEMGMRQVSDWAARVRVAADTGGAGAAAEPEAYRFRLDGPVWELVFDGVTAHMPDAKGLRDLHHLLGRPGVHVSAVQLLNPAGGDVVVAARGMGGDAVLDDEAKAQYRRRLAALDEEIDRAAGLGDDAKAAAFDAERAALLDELRAAAGLGGRARRLGDEAERARKTVTARIKDTLRRMGSVHPALAEHLRENVTTGAACSYHAERGIAWRL</sequence>
<dbReference type="InterPro" id="IPR041664">
    <property type="entry name" value="AAA_16"/>
</dbReference>
<dbReference type="PANTHER" id="PTHR16305">
    <property type="entry name" value="TESTICULAR SOLUBLE ADENYLYL CYCLASE"/>
    <property type="match status" value="1"/>
</dbReference>
<evidence type="ECO:0000313" key="4">
    <source>
        <dbReference type="EMBL" id="MEU8139396.1"/>
    </source>
</evidence>
<protein>
    <submittedName>
        <fullName evidence="4">AAA family ATPase</fullName>
    </submittedName>
</protein>
<dbReference type="InterPro" id="IPR027417">
    <property type="entry name" value="P-loop_NTPase"/>
</dbReference>
<keyword evidence="1" id="KW-0547">Nucleotide-binding</keyword>
<keyword evidence="2" id="KW-0067">ATP-binding</keyword>
<dbReference type="Proteomes" id="UP001551482">
    <property type="component" value="Unassembled WGS sequence"/>
</dbReference>
<evidence type="ECO:0000313" key="5">
    <source>
        <dbReference type="Proteomes" id="UP001551482"/>
    </source>
</evidence>
<dbReference type="EMBL" id="JBEZFP010000172">
    <property type="protein sequence ID" value="MEU8139396.1"/>
    <property type="molecule type" value="Genomic_DNA"/>
</dbReference>
<dbReference type="RefSeq" id="WP_358363463.1">
    <property type="nucleotide sequence ID" value="NZ_JBEZFP010000172.1"/>
</dbReference>
<accession>A0ABV3DUG4</accession>
<evidence type="ECO:0000256" key="1">
    <source>
        <dbReference type="ARBA" id="ARBA00022741"/>
    </source>
</evidence>